<evidence type="ECO:0000256" key="1">
    <source>
        <dbReference type="ARBA" id="ARBA00023015"/>
    </source>
</evidence>
<keyword evidence="6" id="KW-1185">Reference proteome</keyword>
<dbReference type="SUPFAM" id="SSF46689">
    <property type="entry name" value="Homeodomain-like"/>
    <property type="match status" value="2"/>
</dbReference>
<evidence type="ECO:0000313" key="5">
    <source>
        <dbReference type="EMBL" id="MDK3074676.1"/>
    </source>
</evidence>
<evidence type="ECO:0000256" key="2">
    <source>
        <dbReference type="ARBA" id="ARBA00023125"/>
    </source>
</evidence>
<dbReference type="EMBL" id="JASNJE010000023">
    <property type="protein sequence ID" value="MDK3074676.1"/>
    <property type="molecule type" value="Genomic_DNA"/>
</dbReference>
<evidence type="ECO:0000313" key="6">
    <source>
        <dbReference type="Proteomes" id="UP001227126"/>
    </source>
</evidence>
<gene>
    <name evidence="5" type="ORF">QO034_16410</name>
</gene>
<dbReference type="InterPro" id="IPR053142">
    <property type="entry name" value="PchR_regulatory_protein"/>
</dbReference>
<dbReference type="Proteomes" id="UP001227126">
    <property type="component" value="Unassembled WGS sequence"/>
</dbReference>
<name>A0ABT7FHT3_9RHOB</name>
<sequence>METNLQEQMHHGLMVANDAVRRAQNPNLLKLAAHHVRGALIQALSSVREVDENPRETSQSKRILVEAAIEYLAERPDEPVAVSKITEVLRVNERMLQRAFQERMGMTLRSFERDRRLRAVHGTILAEGSRRSITDIAMSFGFTHLGRFSAAYSRMHGCAPSETRRRFWQDQTFGAGQAEPLDAQAAC</sequence>
<dbReference type="InterPro" id="IPR009057">
    <property type="entry name" value="Homeodomain-like_sf"/>
</dbReference>
<reference evidence="5 6" key="1">
    <citation type="submission" date="2023-05" db="EMBL/GenBank/DDBJ databases">
        <title>Sedimentitalea sp. nov. JM2-8.</title>
        <authorList>
            <person name="Huang J."/>
        </authorList>
    </citation>
    <scope>NUCLEOTIDE SEQUENCE [LARGE SCALE GENOMIC DNA]</scope>
    <source>
        <strain evidence="5 6">JM2-8</strain>
    </source>
</reference>
<dbReference type="PANTHER" id="PTHR47893">
    <property type="entry name" value="REGULATORY PROTEIN PCHR"/>
    <property type="match status" value="1"/>
</dbReference>
<dbReference type="Pfam" id="PF12833">
    <property type="entry name" value="HTH_18"/>
    <property type="match status" value="1"/>
</dbReference>
<dbReference type="Gene3D" id="1.10.10.60">
    <property type="entry name" value="Homeodomain-like"/>
    <property type="match status" value="1"/>
</dbReference>
<keyword evidence="3" id="KW-0804">Transcription</keyword>
<dbReference type="PROSITE" id="PS01124">
    <property type="entry name" value="HTH_ARAC_FAMILY_2"/>
    <property type="match status" value="1"/>
</dbReference>
<dbReference type="PROSITE" id="PS00041">
    <property type="entry name" value="HTH_ARAC_FAMILY_1"/>
    <property type="match status" value="1"/>
</dbReference>
<organism evidence="5 6">
    <name type="scientific">Sedimentitalea xiamensis</name>
    <dbReference type="NCBI Taxonomy" id="3050037"/>
    <lineage>
        <taxon>Bacteria</taxon>
        <taxon>Pseudomonadati</taxon>
        <taxon>Pseudomonadota</taxon>
        <taxon>Alphaproteobacteria</taxon>
        <taxon>Rhodobacterales</taxon>
        <taxon>Paracoccaceae</taxon>
        <taxon>Sedimentitalea</taxon>
    </lineage>
</organism>
<keyword evidence="2" id="KW-0238">DNA-binding</keyword>
<protein>
    <submittedName>
        <fullName evidence="5">Helix-turn-helix domain-containing protein</fullName>
    </submittedName>
</protein>
<keyword evidence="1" id="KW-0805">Transcription regulation</keyword>
<evidence type="ECO:0000259" key="4">
    <source>
        <dbReference type="PROSITE" id="PS01124"/>
    </source>
</evidence>
<accession>A0ABT7FHT3</accession>
<dbReference type="SMART" id="SM00342">
    <property type="entry name" value="HTH_ARAC"/>
    <property type="match status" value="1"/>
</dbReference>
<dbReference type="InterPro" id="IPR018062">
    <property type="entry name" value="HTH_AraC-typ_CS"/>
</dbReference>
<dbReference type="InterPro" id="IPR020449">
    <property type="entry name" value="Tscrpt_reg_AraC-type_HTH"/>
</dbReference>
<evidence type="ECO:0000256" key="3">
    <source>
        <dbReference type="ARBA" id="ARBA00023163"/>
    </source>
</evidence>
<dbReference type="PRINTS" id="PR00032">
    <property type="entry name" value="HTHARAC"/>
</dbReference>
<proteinExistence type="predicted"/>
<dbReference type="PANTHER" id="PTHR47893:SF1">
    <property type="entry name" value="REGULATORY PROTEIN PCHR"/>
    <property type="match status" value="1"/>
</dbReference>
<comment type="caution">
    <text evidence="5">The sequence shown here is derived from an EMBL/GenBank/DDBJ whole genome shotgun (WGS) entry which is preliminary data.</text>
</comment>
<feature type="domain" description="HTH araC/xylS-type" evidence="4">
    <location>
        <begin position="66"/>
        <end position="166"/>
    </location>
</feature>
<dbReference type="InterPro" id="IPR018060">
    <property type="entry name" value="HTH_AraC"/>
</dbReference>